<dbReference type="EMBL" id="JAOWKZ010000001">
    <property type="protein sequence ID" value="MCV2871775.1"/>
    <property type="molecule type" value="Genomic_DNA"/>
</dbReference>
<keyword evidence="1" id="KW-0472">Membrane</keyword>
<accession>A0ABT2ZKX8</accession>
<reference evidence="2 3" key="1">
    <citation type="submission" date="2022-10" db="EMBL/GenBank/DDBJ databases">
        <title>Defluviimonas sp. nov., isolated from ocean surface sediments.</title>
        <authorList>
            <person name="He W."/>
            <person name="Wang L."/>
            <person name="Zhang D.-F."/>
        </authorList>
    </citation>
    <scope>NUCLEOTIDE SEQUENCE [LARGE SCALE GENOMIC DNA]</scope>
    <source>
        <strain evidence="2 3">WL0050</strain>
    </source>
</reference>
<keyword evidence="1" id="KW-1133">Transmembrane helix</keyword>
<evidence type="ECO:0000256" key="1">
    <source>
        <dbReference type="SAM" id="Phobius"/>
    </source>
</evidence>
<dbReference type="InterPro" id="IPR018673">
    <property type="entry name" value="DUF2141"/>
</dbReference>
<evidence type="ECO:0000313" key="2">
    <source>
        <dbReference type="EMBL" id="MCV2871775.1"/>
    </source>
</evidence>
<protein>
    <submittedName>
        <fullName evidence="2">DUF2141 domain-containing protein</fullName>
    </submittedName>
</protein>
<dbReference type="Proteomes" id="UP001652564">
    <property type="component" value="Unassembled WGS sequence"/>
</dbReference>
<feature type="transmembrane region" description="Helical" evidence="1">
    <location>
        <begin position="143"/>
        <end position="168"/>
    </location>
</feature>
<keyword evidence="1" id="KW-0812">Transmembrane</keyword>
<evidence type="ECO:0000313" key="3">
    <source>
        <dbReference type="Proteomes" id="UP001652564"/>
    </source>
</evidence>
<keyword evidence="3" id="KW-1185">Reference proteome</keyword>
<gene>
    <name evidence="2" type="ORF">OEZ71_05655</name>
</gene>
<name>A0ABT2ZKX8_9RHOB</name>
<dbReference type="RefSeq" id="WP_263738934.1">
    <property type="nucleotide sequence ID" value="NZ_JAOWKZ010000001.1"/>
</dbReference>
<proteinExistence type="predicted"/>
<organism evidence="2 3">
    <name type="scientific">Albidovulum litorale</name>
    <dbReference type="NCBI Taxonomy" id="2984134"/>
    <lineage>
        <taxon>Bacteria</taxon>
        <taxon>Pseudomonadati</taxon>
        <taxon>Pseudomonadota</taxon>
        <taxon>Alphaproteobacteria</taxon>
        <taxon>Rhodobacterales</taxon>
        <taxon>Paracoccaceae</taxon>
        <taxon>Albidovulum</taxon>
    </lineage>
</organism>
<dbReference type="Pfam" id="PF09912">
    <property type="entry name" value="DUF2141"/>
    <property type="match status" value="1"/>
</dbReference>
<sequence>MNQSLIPGLILALATALPLAAGEINLTITGFADSSGMARIVLMEGEAGYRGEIPVARIVSVPIHDGRAVWTADDIPSGRYAIIAHHDGDEDDELNRPFLGLPQEPYGYSNGAWTSLGLPQWEEVAFDVGQAPARQDIHLRMNVFAAVSQMMLIGLPALMAIFGGLALYRKFRGLRLPI</sequence>
<comment type="caution">
    <text evidence="2">The sequence shown here is derived from an EMBL/GenBank/DDBJ whole genome shotgun (WGS) entry which is preliminary data.</text>
</comment>